<comment type="catalytic activity">
    <reaction evidence="8 9">
        <text>[protein]-L-isoaspartate + S-adenosyl-L-methionine = [protein]-L-isoaspartate alpha-methyl ester + S-adenosyl-L-homocysteine</text>
        <dbReference type="Rhea" id="RHEA:12705"/>
        <dbReference type="Rhea" id="RHEA-COMP:12143"/>
        <dbReference type="Rhea" id="RHEA-COMP:12144"/>
        <dbReference type="ChEBI" id="CHEBI:57856"/>
        <dbReference type="ChEBI" id="CHEBI:59789"/>
        <dbReference type="ChEBI" id="CHEBI:90596"/>
        <dbReference type="ChEBI" id="CHEBI:90598"/>
        <dbReference type="EC" id="2.1.1.77"/>
    </reaction>
</comment>
<evidence type="ECO:0000313" key="10">
    <source>
        <dbReference type="EMBL" id="PUA33533.1"/>
    </source>
</evidence>
<accession>A0A2R7Y7L4</accession>
<dbReference type="HAMAP" id="MF_00090">
    <property type="entry name" value="PIMT"/>
    <property type="match status" value="1"/>
</dbReference>
<evidence type="ECO:0000256" key="7">
    <source>
        <dbReference type="ARBA" id="ARBA00025330"/>
    </source>
</evidence>
<dbReference type="EMBL" id="NBVN01000002">
    <property type="protein sequence ID" value="PUA33533.1"/>
    <property type="molecule type" value="Genomic_DNA"/>
</dbReference>
<dbReference type="GO" id="GO:0004719">
    <property type="term" value="F:protein-L-isoaspartate (D-aspartate) O-methyltransferase activity"/>
    <property type="evidence" value="ECO:0007669"/>
    <property type="project" value="UniProtKB-UniRule"/>
</dbReference>
<name>A0A2R7Y7L4_9CREN</name>
<dbReference type="GO" id="GO:0030091">
    <property type="term" value="P:protein repair"/>
    <property type="evidence" value="ECO:0007669"/>
    <property type="project" value="UniProtKB-UniRule"/>
</dbReference>
<evidence type="ECO:0000256" key="2">
    <source>
        <dbReference type="ARBA" id="ARBA00005369"/>
    </source>
</evidence>
<feature type="active site" evidence="9">
    <location>
        <position position="61"/>
    </location>
</feature>
<dbReference type="GO" id="GO:0005737">
    <property type="term" value="C:cytoplasm"/>
    <property type="evidence" value="ECO:0007669"/>
    <property type="project" value="UniProtKB-SubCell"/>
</dbReference>
<gene>
    <name evidence="9" type="primary">pcm</name>
    <name evidence="10" type="ORF">B7O98_03700</name>
</gene>
<dbReference type="AlphaFoldDB" id="A0A2R7Y7L4"/>
<evidence type="ECO:0000256" key="9">
    <source>
        <dbReference type="HAMAP-Rule" id="MF_00090"/>
    </source>
</evidence>
<dbReference type="InterPro" id="IPR000682">
    <property type="entry name" value="PCMT"/>
</dbReference>
<dbReference type="PROSITE" id="PS01279">
    <property type="entry name" value="PCMT"/>
    <property type="match status" value="1"/>
</dbReference>
<evidence type="ECO:0000256" key="3">
    <source>
        <dbReference type="ARBA" id="ARBA00022490"/>
    </source>
</evidence>
<keyword evidence="6 9" id="KW-0949">S-adenosyl-L-methionine</keyword>
<dbReference type="FunFam" id="3.40.50.150:FF:000010">
    <property type="entry name" value="Protein-L-isoaspartate O-methyltransferase"/>
    <property type="match status" value="1"/>
</dbReference>
<dbReference type="GO" id="GO:0032259">
    <property type="term" value="P:methylation"/>
    <property type="evidence" value="ECO:0007669"/>
    <property type="project" value="UniProtKB-KW"/>
</dbReference>
<comment type="function">
    <text evidence="7 9">Catalyzes the methyl esterification of L-isoaspartyl residues in peptides and proteins that result from spontaneous decomposition of normal L-aspartyl and L-asparaginyl residues. It plays a role in the repair and/or degradation of damaged proteins.</text>
</comment>
<dbReference type="Pfam" id="PF01135">
    <property type="entry name" value="PCMT"/>
    <property type="match status" value="1"/>
</dbReference>
<keyword evidence="5 9" id="KW-0808">Transferase</keyword>
<protein>
    <recommendedName>
        <fullName evidence="9">Protein-L-isoaspartate O-methyltransferase</fullName>
        <ecNumber evidence="9">2.1.1.77</ecNumber>
    </recommendedName>
    <alternativeName>
        <fullName evidence="9">L-isoaspartyl protein carboxyl methyltransferase</fullName>
    </alternativeName>
    <alternativeName>
        <fullName evidence="9">Protein L-isoaspartyl methyltransferase</fullName>
    </alternativeName>
    <alternativeName>
        <fullName evidence="9">Protein-beta-aspartate methyltransferase</fullName>
        <shortName evidence="9">PIMT</shortName>
    </alternativeName>
</protein>
<organism evidence="10 11">
    <name type="scientific">Zestosphaera tikiterensis</name>
    <dbReference type="NCBI Taxonomy" id="1973259"/>
    <lineage>
        <taxon>Archaea</taxon>
        <taxon>Thermoproteota</taxon>
        <taxon>Thermoprotei</taxon>
        <taxon>Desulfurococcales</taxon>
        <taxon>Desulfurococcaceae</taxon>
        <taxon>Zestosphaera</taxon>
    </lineage>
</organism>
<dbReference type="Gene3D" id="3.40.50.150">
    <property type="entry name" value="Vaccinia Virus protein VP39"/>
    <property type="match status" value="1"/>
</dbReference>
<dbReference type="Proteomes" id="UP000244093">
    <property type="component" value="Unassembled WGS sequence"/>
</dbReference>
<dbReference type="InterPro" id="IPR029063">
    <property type="entry name" value="SAM-dependent_MTases_sf"/>
</dbReference>
<comment type="similarity">
    <text evidence="2 9">Belongs to the methyltransferase superfamily. L-isoaspartyl/D-aspartyl protein methyltransferase family.</text>
</comment>
<evidence type="ECO:0000313" key="11">
    <source>
        <dbReference type="Proteomes" id="UP000244093"/>
    </source>
</evidence>
<reference evidence="10 11" key="1">
    <citation type="journal article" date="2018" name="Syst. Appl. Microbiol.">
        <title>A new symbiotic nanoarchaeote (Candidatus Nanoclepta minutus) and its host (Zestosphaera tikiterensis gen. nov., sp. nov.) from a New Zealand hot spring.</title>
        <authorList>
            <person name="St John E."/>
            <person name="Liu Y."/>
            <person name="Podar M."/>
            <person name="Stott M.B."/>
            <person name="Meneghin J."/>
            <person name="Chen Z."/>
            <person name="Lagutin K."/>
            <person name="Mitchell K."/>
            <person name="Reysenbach A.L."/>
        </authorList>
    </citation>
    <scope>NUCLEOTIDE SEQUENCE [LARGE SCALE GENOMIC DNA]</scope>
    <source>
        <strain evidence="10">NZ3</strain>
    </source>
</reference>
<dbReference type="PANTHER" id="PTHR11579:SF0">
    <property type="entry name" value="PROTEIN-L-ISOASPARTATE(D-ASPARTATE) O-METHYLTRANSFERASE"/>
    <property type="match status" value="1"/>
</dbReference>
<dbReference type="SUPFAM" id="SSF53335">
    <property type="entry name" value="S-adenosyl-L-methionine-dependent methyltransferases"/>
    <property type="match status" value="1"/>
</dbReference>
<evidence type="ECO:0000256" key="4">
    <source>
        <dbReference type="ARBA" id="ARBA00022603"/>
    </source>
</evidence>
<dbReference type="PANTHER" id="PTHR11579">
    <property type="entry name" value="PROTEIN-L-ISOASPARTATE O-METHYLTRANSFERASE"/>
    <property type="match status" value="1"/>
</dbReference>
<evidence type="ECO:0000256" key="5">
    <source>
        <dbReference type="ARBA" id="ARBA00022679"/>
    </source>
</evidence>
<dbReference type="NCBIfam" id="TIGR00080">
    <property type="entry name" value="pimt"/>
    <property type="match status" value="1"/>
</dbReference>
<keyword evidence="4 9" id="KW-0489">Methyltransferase</keyword>
<evidence type="ECO:0000256" key="6">
    <source>
        <dbReference type="ARBA" id="ARBA00022691"/>
    </source>
</evidence>
<dbReference type="NCBIfam" id="NF010549">
    <property type="entry name" value="PRK13942.1"/>
    <property type="match status" value="1"/>
</dbReference>
<evidence type="ECO:0000256" key="1">
    <source>
        <dbReference type="ARBA" id="ARBA00004496"/>
    </source>
</evidence>
<dbReference type="EC" id="2.1.1.77" evidence="9"/>
<keyword evidence="3 9" id="KW-0963">Cytoplasm</keyword>
<comment type="caution">
    <text evidence="10">The sequence shown here is derived from an EMBL/GenBank/DDBJ whole genome shotgun (WGS) entry which is preliminary data.</text>
</comment>
<dbReference type="CDD" id="cd02440">
    <property type="entry name" value="AdoMet_MTases"/>
    <property type="match status" value="1"/>
</dbReference>
<evidence type="ECO:0000256" key="8">
    <source>
        <dbReference type="ARBA" id="ARBA00029295"/>
    </source>
</evidence>
<dbReference type="NCBIfam" id="NF001453">
    <property type="entry name" value="PRK00312.1"/>
    <property type="match status" value="1"/>
</dbReference>
<proteinExistence type="inferred from homology"/>
<sequence>MSLEERKMRLIEALIDEGILKSEHVIEAMKKVPREEFVLEAYRESAYLDEPLPIGYGQTISAPHMVALMTELLQPKRGDKVLEIGTGSGYQAAVLAEIVKPEGHVWSVERIAELAEFAKNNLRKTGYDKYVTVIVGDGSKGYEEQAPYDKIIVTAAAPTIPEPLLTQLKPGGRLLIPVGDLYMQILKIVDKDFEGRIKVRDNVPCVFVPLIGEYGFRSERFP</sequence>
<comment type="subcellular location">
    <subcellularLocation>
        <location evidence="1 9">Cytoplasm</location>
    </subcellularLocation>
</comment>